<keyword evidence="1" id="KW-0472">Membrane</keyword>
<evidence type="ECO:0000313" key="2">
    <source>
        <dbReference type="EMBL" id="DAD67161.1"/>
    </source>
</evidence>
<dbReference type="EMBL" id="BK014670">
    <property type="protein sequence ID" value="DAD67161.1"/>
    <property type="molecule type" value="Genomic_DNA"/>
</dbReference>
<sequence length="42" mass="4859">MLKTVLFIKEELTSNLTSSLTPFTLIYISFFLHLSVIMFTFA</sequence>
<proteinExistence type="predicted"/>
<name>A0A8S5LB52_9CAUD</name>
<reference evidence="2" key="1">
    <citation type="journal article" date="2021" name="Proc. Natl. Acad. Sci. U.S.A.">
        <title>A Catalog of Tens of Thousands of Viruses from Human Metagenomes Reveals Hidden Associations with Chronic Diseases.</title>
        <authorList>
            <person name="Tisza M.J."/>
            <person name="Buck C.B."/>
        </authorList>
    </citation>
    <scope>NUCLEOTIDE SEQUENCE</scope>
    <source>
        <strain evidence="2">CtazQ13</strain>
    </source>
</reference>
<accession>A0A8S5LB52</accession>
<evidence type="ECO:0000256" key="1">
    <source>
        <dbReference type="SAM" id="Phobius"/>
    </source>
</evidence>
<organism evidence="2">
    <name type="scientific">Siphoviridae sp. ctazQ13</name>
    <dbReference type="NCBI Taxonomy" id="2823587"/>
    <lineage>
        <taxon>Viruses</taxon>
        <taxon>Duplodnaviria</taxon>
        <taxon>Heunggongvirae</taxon>
        <taxon>Uroviricota</taxon>
        <taxon>Caudoviricetes</taxon>
    </lineage>
</organism>
<keyword evidence="1" id="KW-1133">Transmembrane helix</keyword>
<protein>
    <submittedName>
        <fullName evidence="2">Uncharacterized protein</fullName>
    </submittedName>
</protein>
<keyword evidence="1" id="KW-0812">Transmembrane</keyword>
<feature type="transmembrane region" description="Helical" evidence="1">
    <location>
        <begin position="20"/>
        <end position="41"/>
    </location>
</feature>